<dbReference type="OrthoDB" id="9810387at2"/>
<comment type="caution">
    <text evidence="1">The sequence shown here is derived from an EMBL/GenBank/DDBJ whole genome shotgun (WGS) entry which is preliminary data.</text>
</comment>
<dbReference type="Proteomes" id="UP000254925">
    <property type="component" value="Unassembled WGS sequence"/>
</dbReference>
<dbReference type="EMBL" id="QQBB01000007">
    <property type="protein sequence ID" value="RDI57242.1"/>
    <property type="molecule type" value="Genomic_DNA"/>
</dbReference>
<dbReference type="PIRSF" id="PIRSF031780">
    <property type="entry name" value="UCP031780"/>
    <property type="match status" value="1"/>
</dbReference>
<protein>
    <recommendedName>
        <fullName evidence="3">DUF1476 domain-containing protein</fullName>
    </recommendedName>
</protein>
<evidence type="ECO:0008006" key="3">
    <source>
        <dbReference type="Google" id="ProtNLM"/>
    </source>
</evidence>
<dbReference type="InterPro" id="IPR038293">
    <property type="entry name" value="ATPase_inh_sub_z_sf"/>
</dbReference>
<evidence type="ECO:0000313" key="1">
    <source>
        <dbReference type="EMBL" id="RDI57242.1"/>
    </source>
</evidence>
<dbReference type="RefSeq" id="WP_114771468.1">
    <property type="nucleotide sequence ID" value="NZ_QQBB01000007.1"/>
</dbReference>
<dbReference type="Pfam" id="PF07345">
    <property type="entry name" value="ATPaseInh_sub_z"/>
    <property type="match status" value="1"/>
</dbReference>
<proteinExistence type="predicted"/>
<sequence>MTLFNEREQAFEQMFVHDEEARFRALAKRNRLLGQWAATQIGLTGERADAYANEIGKSVVAAVVDESLVERIQADFASHGVAESEEGIREKMAELMTFAVAAVRSTTW</sequence>
<organism evidence="1 2">
    <name type="scientific">Microvirga subterranea</name>
    <dbReference type="NCBI Taxonomy" id="186651"/>
    <lineage>
        <taxon>Bacteria</taxon>
        <taxon>Pseudomonadati</taxon>
        <taxon>Pseudomonadota</taxon>
        <taxon>Alphaproteobacteria</taxon>
        <taxon>Hyphomicrobiales</taxon>
        <taxon>Methylobacteriaceae</taxon>
        <taxon>Microvirga</taxon>
    </lineage>
</organism>
<dbReference type="Gene3D" id="1.10.790.20">
    <property type="entry name" value="Domain of unknown function DUF1476"/>
    <property type="match status" value="1"/>
</dbReference>
<dbReference type="AlphaFoldDB" id="A0A370HHX8"/>
<accession>A0A370HHX8</accession>
<gene>
    <name evidence="1" type="ORF">DES45_107159</name>
</gene>
<evidence type="ECO:0000313" key="2">
    <source>
        <dbReference type="Proteomes" id="UP000254925"/>
    </source>
</evidence>
<name>A0A370HHX8_9HYPH</name>
<reference evidence="1 2" key="1">
    <citation type="submission" date="2018-07" db="EMBL/GenBank/DDBJ databases">
        <title>Genomic Encyclopedia of Type Strains, Phase IV (KMG-IV): sequencing the most valuable type-strain genomes for metagenomic binning, comparative biology and taxonomic classification.</title>
        <authorList>
            <person name="Goeker M."/>
        </authorList>
    </citation>
    <scope>NUCLEOTIDE SEQUENCE [LARGE SCALE GENOMIC DNA]</scope>
    <source>
        <strain evidence="1 2">DSM 14364</strain>
    </source>
</reference>
<keyword evidence="2" id="KW-1185">Reference proteome</keyword>
<dbReference type="InterPro" id="IPR009945">
    <property type="entry name" value="ATPase_inh_sub_z"/>
</dbReference>